<feature type="region of interest" description="Disordered" evidence="1">
    <location>
        <begin position="680"/>
        <end position="700"/>
    </location>
</feature>
<dbReference type="Gene3D" id="1.10.10.10">
    <property type="entry name" value="Winged helix-like DNA-binding domain superfamily/Winged helix DNA-binding domain"/>
    <property type="match status" value="1"/>
</dbReference>
<feature type="transmembrane region" description="Helical" evidence="2">
    <location>
        <begin position="95"/>
        <end position="114"/>
    </location>
</feature>
<keyword evidence="5" id="KW-1185">Reference proteome</keyword>
<organism evidence="4 5">
    <name type="scientific">Micromonospora chersina</name>
    <dbReference type="NCBI Taxonomy" id="47854"/>
    <lineage>
        <taxon>Bacteria</taxon>
        <taxon>Bacillati</taxon>
        <taxon>Actinomycetota</taxon>
        <taxon>Actinomycetes</taxon>
        <taxon>Micromonosporales</taxon>
        <taxon>Micromonosporaceae</taxon>
        <taxon>Micromonospora</taxon>
    </lineage>
</organism>
<accession>A0A1C6UQW2</accession>
<dbReference type="RefSeq" id="WP_139131860.1">
    <property type="nucleotide sequence ID" value="NZ_FMIB01000002.1"/>
</dbReference>
<dbReference type="InterPro" id="IPR005158">
    <property type="entry name" value="BTAD"/>
</dbReference>
<feature type="compositionally biased region" description="Basic and acidic residues" evidence="1">
    <location>
        <begin position="218"/>
        <end position="227"/>
    </location>
</feature>
<feature type="compositionally biased region" description="Basic and acidic residues" evidence="1">
    <location>
        <begin position="432"/>
        <end position="451"/>
    </location>
</feature>
<name>A0A1C6UQW2_9ACTN</name>
<dbReference type="AlphaFoldDB" id="A0A1C6UQW2"/>
<dbReference type="GeneID" id="43278860"/>
<evidence type="ECO:0000256" key="1">
    <source>
        <dbReference type="SAM" id="MobiDB-lite"/>
    </source>
</evidence>
<evidence type="ECO:0000259" key="3">
    <source>
        <dbReference type="SMART" id="SM01043"/>
    </source>
</evidence>
<dbReference type="InterPro" id="IPR011990">
    <property type="entry name" value="TPR-like_helical_dom_sf"/>
</dbReference>
<feature type="region of interest" description="Disordered" evidence="1">
    <location>
        <begin position="210"/>
        <end position="240"/>
    </location>
</feature>
<reference evidence="5" key="1">
    <citation type="submission" date="2016-06" db="EMBL/GenBank/DDBJ databases">
        <authorList>
            <person name="Varghese N."/>
            <person name="Submissions Spin"/>
        </authorList>
    </citation>
    <scope>NUCLEOTIDE SEQUENCE [LARGE SCALE GENOMIC DNA]</scope>
    <source>
        <strain evidence="5">DSM 44151</strain>
    </source>
</reference>
<dbReference type="OrthoDB" id="8444614at2"/>
<sequence length="700" mass="74351">MRWPRRVTSLAFALLLLGMPPWLLARFVGPPLHSWPTLQQLRLWVAQPLTTQTLTAGLTVFAWLLWLLVAYAVIVTAARRLRAGARWLRRLPLPTPLQATATGMAGAAALTAAANTTATAPPLQPIAVSAGTLHHDAVDAHPAPGVHAGEGVTIPGGWLPQGTADQVAAAATLVWLRRRRSYQPGLRESPDHDDLDLAPLPAAVTAVQAAVGVPDQESSERSPDEQTRATAPPSIAALPPTGVAFTGGGAADAARGVLVTALLAALRDPPDSIRVVITRSALTTLLPPAATAVCDSIPALRVTETAAHAVELIDSLASPTPDTAGPPPPRHEEASRLVLITEPPPGPAADRLAALLGAGRATAVVLGAWPLGATWSVDQHGRTVNARLPGQAGPRLCVLDRVAAMDLLTVIAPPTPSHTPHAGTAPRTAFPEQRRQPPEVRMPRQAGEDRTPQPTPPVAAQPPVELRVLGQPTLLIDGRAVTIRRSAAVQILTFLAVHRHGATTAQLAQAIWPGLAAHTVTNRLYTTLSVLRAAIRAASDLSIIDHTDDRYRLRSEHLEVDLWRLHTAAHHAATTLTDPARAWQAVIDAYTGDLAAGHTWPWIDPPREGARRLVLDAYAAAASTQHDPRRAVELLQAGIRVDPYNENLHQRAIDILTTLGDYAAAERLRDAHRHRLSIAGLHPSDTLGQPREHSNASAGD</sequence>
<dbReference type="InterPro" id="IPR051677">
    <property type="entry name" value="AfsR-DnrI-RedD_regulator"/>
</dbReference>
<feature type="transmembrane region" description="Helical" evidence="2">
    <location>
        <begin position="49"/>
        <end position="74"/>
    </location>
</feature>
<protein>
    <submittedName>
        <fullName evidence="4">Transcriptional activator domain-containing protein</fullName>
    </submittedName>
</protein>
<feature type="domain" description="Bacterial transcriptional activator" evidence="3">
    <location>
        <begin position="560"/>
        <end position="681"/>
    </location>
</feature>
<gene>
    <name evidence="4" type="ORF">GA0070603_2211</name>
</gene>
<feature type="region of interest" description="Disordered" evidence="1">
    <location>
        <begin position="413"/>
        <end position="463"/>
    </location>
</feature>
<dbReference type="STRING" id="47854.GA0070603_2211"/>
<evidence type="ECO:0000313" key="4">
    <source>
        <dbReference type="EMBL" id="SCL56455.1"/>
    </source>
</evidence>
<dbReference type="EMBL" id="FMIB01000002">
    <property type="protein sequence ID" value="SCL56455.1"/>
    <property type="molecule type" value="Genomic_DNA"/>
</dbReference>
<evidence type="ECO:0000256" key="2">
    <source>
        <dbReference type="SAM" id="Phobius"/>
    </source>
</evidence>
<dbReference type="SMART" id="SM01043">
    <property type="entry name" value="BTAD"/>
    <property type="match status" value="1"/>
</dbReference>
<dbReference type="Gene3D" id="1.25.40.10">
    <property type="entry name" value="Tetratricopeptide repeat domain"/>
    <property type="match status" value="1"/>
</dbReference>
<keyword evidence="2" id="KW-1133">Transmembrane helix</keyword>
<keyword evidence="2" id="KW-0472">Membrane</keyword>
<dbReference type="Proteomes" id="UP000198605">
    <property type="component" value="Unassembled WGS sequence"/>
</dbReference>
<dbReference type="PANTHER" id="PTHR35807">
    <property type="entry name" value="TRANSCRIPTIONAL REGULATOR REDD-RELATED"/>
    <property type="match status" value="1"/>
</dbReference>
<evidence type="ECO:0000313" key="5">
    <source>
        <dbReference type="Proteomes" id="UP000198605"/>
    </source>
</evidence>
<keyword evidence="2" id="KW-0812">Transmembrane</keyword>
<dbReference type="InterPro" id="IPR036388">
    <property type="entry name" value="WH-like_DNA-bd_sf"/>
</dbReference>
<proteinExistence type="predicted"/>